<dbReference type="eggNOG" id="KOG1843">
    <property type="taxonomic scope" value="Eukaryota"/>
</dbReference>
<dbReference type="CDD" id="cd11525">
    <property type="entry name" value="SYLF_SH3YL1_like"/>
    <property type="match status" value="1"/>
</dbReference>
<name>A0A0L0HL27_SPIPD</name>
<evidence type="ECO:0000256" key="4">
    <source>
        <dbReference type="SAM" id="MobiDB-lite"/>
    </source>
</evidence>
<evidence type="ECO:0000256" key="1">
    <source>
        <dbReference type="ARBA" id="ARBA00007761"/>
    </source>
</evidence>
<dbReference type="VEuPathDB" id="FungiDB:SPPG_03382"/>
<dbReference type="InterPro" id="IPR036028">
    <property type="entry name" value="SH3-like_dom_sf"/>
</dbReference>
<sequence>MGRIKNLNPHVPNVAKVGRATIHSPLPDNLAADLAKATSILEHFIKGTNQMDAALIPPKIIANAKGIAVITILKAGFLWSGRAGSGIVVAKLPDGRWSAPSAIAAAGAGFGAQIGAQLTDCVFILNNDAAVKAFCHGGNLTLGGNMSVAAGPKGRAAEAAGAVVNFAPIYSYSKTKGLFAGVSLEGSVILTRNDANKELYGRKVSPKELLSGEVTPPVQAEGLYRVLNFKFGSMGTGVPVPHPVAQRTSTRTAASAPASRGGSVNRVGTISNSTGDIPKSAVVADSGTISKRAPPPPPPAAVKSATTKATALYDFIGERPSDLSFKKGDLITIIKAGGPNDWWVGSLNGKEGDFPGNYVQA</sequence>
<dbReference type="PANTHER" id="PTHR15629:SF2">
    <property type="entry name" value="SH3 DOMAIN-CONTAINING YSC84-LIKE PROTEIN 1"/>
    <property type="match status" value="1"/>
</dbReference>
<dbReference type="InterPro" id="IPR033643">
    <property type="entry name" value="SYLF_SH3YL1-like"/>
</dbReference>
<feature type="domain" description="SH3" evidence="5">
    <location>
        <begin position="304"/>
        <end position="361"/>
    </location>
</feature>
<reference evidence="6 7" key="1">
    <citation type="submission" date="2009-08" db="EMBL/GenBank/DDBJ databases">
        <title>The Genome Sequence of Spizellomyces punctatus strain DAOM BR117.</title>
        <authorList>
            <consortium name="The Broad Institute Genome Sequencing Platform"/>
            <person name="Russ C."/>
            <person name="Cuomo C."/>
            <person name="Shea T."/>
            <person name="Young S.K."/>
            <person name="Zeng Q."/>
            <person name="Koehrsen M."/>
            <person name="Haas B."/>
            <person name="Borodovsky M."/>
            <person name="Guigo R."/>
            <person name="Alvarado L."/>
            <person name="Berlin A."/>
            <person name="Bochicchio J."/>
            <person name="Borenstein D."/>
            <person name="Chapman S."/>
            <person name="Chen Z."/>
            <person name="Engels R."/>
            <person name="Freedman E."/>
            <person name="Gellesch M."/>
            <person name="Goldberg J."/>
            <person name="Griggs A."/>
            <person name="Gujja S."/>
            <person name="Heiman D."/>
            <person name="Hepburn T."/>
            <person name="Howarth C."/>
            <person name="Jen D."/>
            <person name="Larson L."/>
            <person name="Lewis B."/>
            <person name="Mehta T."/>
            <person name="Park D."/>
            <person name="Pearson M."/>
            <person name="Roberts A."/>
            <person name="Saif S."/>
            <person name="Shenoy N."/>
            <person name="Sisk P."/>
            <person name="Stolte C."/>
            <person name="Sykes S."/>
            <person name="Thomson T."/>
            <person name="Walk T."/>
            <person name="White J."/>
            <person name="Yandava C."/>
            <person name="Burger G."/>
            <person name="Gray M.W."/>
            <person name="Holland P.W.H."/>
            <person name="King N."/>
            <person name="Lang F.B.F."/>
            <person name="Roger A.J."/>
            <person name="Ruiz-Trillo I."/>
            <person name="Lander E."/>
            <person name="Nusbaum C."/>
        </authorList>
    </citation>
    <scope>NUCLEOTIDE SEQUENCE [LARGE SCALE GENOMIC DNA]</scope>
    <source>
        <strain evidence="6 7">DAOM BR117</strain>
    </source>
</reference>
<dbReference type="OMA" id="MPIEMPA"/>
<dbReference type="Proteomes" id="UP000053201">
    <property type="component" value="Unassembled WGS sequence"/>
</dbReference>
<dbReference type="InParanoid" id="A0A0L0HL27"/>
<dbReference type="OrthoDB" id="443981at2759"/>
<evidence type="ECO:0000259" key="5">
    <source>
        <dbReference type="PROSITE" id="PS50002"/>
    </source>
</evidence>
<feature type="compositionally biased region" description="Low complexity" evidence="4">
    <location>
        <begin position="250"/>
        <end position="260"/>
    </location>
</feature>
<dbReference type="GeneID" id="27686904"/>
<dbReference type="SMART" id="SM00326">
    <property type="entry name" value="SH3"/>
    <property type="match status" value="1"/>
</dbReference>
<accession>A0A0L0HL27</accession>
<dbReference type="PRINTS" id="PR00452">
    <property type="entry name" value="SH3DOMAIN"/>
</dbReference>
<dbReference type="InterPro" id="IPR001452">
    <property type="entry name" value="SH3_domain"/>
</dbReference>
<evidence type="ECO:0000256" key="2">
    <source>
        <dbReference type="ARBA" id="ARBA00022443"/>
    </source>
</evidence>
<dbReference type="InterPro" id="IPR007461">
    <property type="entry name" value="Ysc84_actin-binding"/>
</dbReference>
<dbReference type="FunFam" id="2.30.30.40:FF:000072">
    <property type="entry name" value="Unconventional Myosin IB"/>
    <property type="match status" value="1"/>
</dbReference>
<evidence type="ECO:0000313" key="7">
    <source>
        <dbReference type="Proteomes" id="UP000053201"/>
    </source>
</evidence>
<dbReference type="GO" id="GO:0035091">
    <property type="term" value="F:phosphatidylinositol binding"/>
    <property type="evidence" value="ECO:0007669"/>
    <property type="project" value="TreeGrafter"/>
</dbReference>
<gene>
    <name evidence="6" type="ORF">SPPG_03382</name>
</gene>
<dbReference type="SUPFAM" id="SSF50044">
    <property type="entry name" value="SH3-domain"/>
    <property type="match status" value="1"/>
</dbReference>
<dbReference type="EMBL" id="KQ257454">
    <property type="protein sequence ID" value="KND01585.1"/>
    <property type="molecule type" value="Genomic_DNA"/>
</dbReference>
<dbReference type="Pfam" id="PF04366">
    <property type="entry name" value="Ysc84"/>
    <property type="match status" value="1"/>
</dbReference>
<organism evidence="6 7">
    <name type="scientific">Spizellomyces punctatus (strain DAOM BR117)</name>
    <dbReference type="NCBI Taxonomy" id="645134"/>
    <lineage>
        <taxon>Eukaryota</taxon>
        <taxon>Fungi</taxon>
        <taxon>Fungi incertae sedis</taxon>
        <taxon>Chytridiomycota</taxon>
        <taxon>Chytridiomycota incertae sedis</taxon>
        <taxon>Chytridiomycetes</taxon>
        <taxon>Spizellomycetales</taxon>
        <taxon>Spizellomycetaceae</taxon>
        <taxon>Spizellomyces</taxon>
    </lineage>
</organism>
<protein>
    <recommendedName>
        <fullName evidence="5">SH3 domain-containing protein</fullName>
    </recommendedName>
</protein>
<feature type="compositionally biased region" description="Polar residues" evidence="4">
    <location>
        <begin position="266"/>
        <end position="275"/>
    </location>
</feature>
<dbReference type="PRINTS" id="PR01887">
    <property type="entry name" value="SPECTRNALPHA"/>
</dbReference>
<dbReference type="RefSeq" id="XP_016609624.1">
    <property type="nucleotide sequence ID" value="XM_016751653.1"/>
</dbReference>
<evidence type="ECO:0000313" key="6">
    <source>
        <dbReference type="EMBL" id="KND01585.1"/>
    </source>
</evidence>
<dbReference type="PANTHER" id="PTHR15629">
    <property type="entry name" value="SH3YL1 PROTEIN"/>
    <property type="match status" value="1"/>
</dbReference>
<proteinExistence type="inferred from homology"/>
<dbReference type="AlphaFoldDB" id="A0A0L0HL27"/>
<dbReference type="PROSITE" id="PS50002">
    <property type="entry name" value="SH3"/>
    <property type="match status" value="1"/>
</dbReference>
<dbReference type="Gene3D" id="2.30.30.40">
    <property type="entry name" value="SH3 Domains"/>
    <property type="match status" value="1"/>
</dbReference>
<evidence type="ECO:0000256" key="3">
    <source>
        <dbReference type="PROSITE-ProRule" id="PRU00192"/>
    </source>
</evidence>
<dbReference type="Pfam" id="PF00018">
    <property type="entry name" value="SH3_1"/>
    <property type="match status" value="1"/>
</dbReference>
<dbReference type="FunCoup" id="A0A0L0HL27">
    <property type="interactions" value="30"/>
</dbReference>
<keyword evidence="2 3" id="KW-0728">SH3 domain</keyword>
<feature type="region of interest" description="Disordered" evidence="4">
    <location>
        <begin position="250"/>
        <end position="278"/>
    </location>
</feature>
<comment type="similarity">
    <text evidence="1">Belongs to the SH3YL1 family.</text>
</comment>
<dbReference type="STRING" id="645134.A0A0L0HL27"/>
<dbReference type="InterPro" id="IPR051702">
    <property type="entry name" value="SH3_domain_YSC84-like"/>
</dbReference>
<keyword evidence="7" id="KW-1185">Reference proteome</keyword>